<proteinExistence type="predicted"/>
<dbReference type="OrthoDB" id="271303at2759"/>
<keyword evidence="1" id="KW-0808">Transferase</keyword>
<dbReference type="Proteomes" id="UP000267096">
    <property type="component" value="Unassembled WGS sequence"/>
</dbReference>
<dbReference type="GO" id="GO:0050201">
    <property type="term" value="F:fucokinase activity"/>
    <property type="evidence" value="ECO:0007669"/>
    <property type="project" value="TreeGrafter"/>
</dbReference>
<evidence type="ECO:0000313" key="3">
    <source>
        <dbReference type="EMBL" id="VDK56527.1"/>
    </source>
</evidence>
<dbReference type="WBParaSite" id="ASIM_0001655301-mRNA-1">
    <property type="protein sequence ID" value="ASIM_0001655301-mRNA-1"/>
    <property type="gene ID" value="ASIM_0001655301"/>
</dbReference>
<dbReference type="InterPro" id="IPR052203">
    <property type="entry name" value="GHMP_Kinase-Related"/>
</dbReference>
<dbReference type="GO" id="GO:0042352">
    <property type="term" value="P:GDP-L-fucose salvage"/>
    <property type="evidence" value="ECO:0007669"/>
    <property type="project" value="TreeGrafter"/>
</dbReference>
<dbReference type="PANTHER" id="PTHR32463">
    <property type="entry name" value="L-FUCOSE KINASE"/>
    <property type="match status" value="1"/>
</dbReference>
<accession>A0A0M3K6G2</accession>
<evidence type="ECO:0000313" key="4">
    <source>
        <dbReference type="Proteomes" id="UP000267096"/>
    </source>
</evidence>
<evidence type="ECO:0000313" key="5">
    <source>
        <dbReference type="WBParaSite" id="ASIM_0001655301-mRNA-1"/>
    </source>
</evidence>
<evidence type="ECO:0000256" key="1">
    <source>
        <dbReference type="ARBA" id="ARBA00022679"/>
    </source>
</evidence>
<organism evidence="5">
    <name type="scientific">Anisakis simplex</name>
    <name type="common">Herring worm</name>
    <dbReference type="NCBI Taxonomy" id="6269"/>
    <lineage>
        <taxon>Eukaryota</taxon>
        <taxon>Metazoa</taxon>
        <taxon>Ecdysozoa</taxon>
        <taxon>Nematoda</taxon>
        <taxon>Chromadorea</taxon>
        <taxon>Rhabditida</taxon>
        <taxon>Spirurina</taxon>
        <taxon>Ascaridomorpha</taxon>
        <taxon>Ascaridoidea</taxon>
        <taxon>Anisakidae</taxon>
        <taxon>Anisakis</taxon>
        <taxon>Anisakis simplex complex</taxon>
    </lineage>
</organism>
<dbReference type="PANTHER" id="PTHR32463:SF0">
    <property type="entry name" value="L-FUCOSE KINASE"/>
    <property type="match status" value="1"/>
</dbReference>
<sequence>MDNVVNFSGAEKFGEENATQQQIAPWTVVCVTTRTAEQRNAVQEEVNWLWRCGAIPAKHVLVIEDAYPDLGSGGSTLNALLVVSRECDLNRCGSMFMYMGEDFVTPQRCRLPKSLFMMNLSQITELSARFASSGVWICGSDAYWQVDADDFFENVSDNVSSDHSLSVFTFRADAKLARTHGVYRLNAQVSFKLLKISHCYGTSSSVRT</sequence>
<keyword evidence="2" id="KW-0418">Kinase</keyword>
<name>A0A0M3K6G2_ANISI</name>
<evidence type="ECO:0000256" key="2">
    <source>
        <dbReference type="ARBA" id="ARBA00022777"/>
    </source>
</evidence>
<keyword evidence="4" id="KW-1185">Reference proteome</keyword>
<gene>
    <name evidence="3" type="ORF">ASIM_LOCUS15960</name>
</gene>
<reference evidence="3 4" key="2">
    <citation type="submission" date="2018-11" db="EMBL/GenBank/DDBJ databases">
        <authorList>
            <consortium name="Pathogen Informatics"/>
        </authorList>
    </citation>
    <scope>NUCLEOTIDE SEQUENCE [LARGE SCALE GENOMIC DNA]</scope>
</reference>
<dbReference type="EMBL" id="UYRR01032699">
    <property type="protein sequence ID" value="VDK56527.1"/>
    <property type="molecule type" value="Genomic_DNA"/>
</dbReference>
<reference evidence="5" key="1">
    <citation type="submission" date="2017-02" db="UniProtKB">
        <authorList>
            <consortium name="WormBaseParasite"/>
        </authorList>
    </citation>
    <scope>IDENTIFICATION</scope>
</reference>
<protein>
    <submittedName>
        <fullName evidence="5">Glyco_trans_2-like domain-containing protein</fullName>
    </submittedName>
</protein>
<dbReference type="AlphaFoldDB" id="A0A0M3K6G2"/>